<dbReference type="PROSITE" id="PS00583">
    <property type="entry name" value="PFKB_KINASES_1"/>
    <property type="match status" value="1"/>
</dbReference>
<dbReference type="CDD" id="cd01167">
    <property type="entry name" value="bac_FRK"/>
    <property type="match status" value="1"/>
</dbReference>
<proteinExistence type="inferred from homology"/>
<accession>A0ABY7T546</accession>
<dbReference type="Pfam" id="PF00294">
    <property type="entry name" value="PfkB"/>
    <property type="match status" value="1"/>
</dbReference>
<organism evidence="5 6">
    <name type="scientific">Mucilaginibacter jinjuensis</name>
    <dbReference type="NCBI Taxonomy" id="1176721"/>
    <lineage>
        <taxon>Bacteria</taxon>
        <taxon>Pseudomonadati</taxon>
        <taxon>Bacteroidota</taxon>
        <taxon>Sphingobacteriia</taxon>
        <taxon>Sphingobacteriales</taxon>
        <taxon>Sphingobacteriaceae</taxon>
        <taxon>Mucilaginibacter</taxon>
    </lineage>
</organism>
<evidence type="ECO:0000313" key="5">
    <source>
        <dbReference type="EMBL" id="WCT11492.1"/>
    </source>
</evidence>
<reference evidence="5 6" key="1">
    <citation type="submission" date="2023-02" db="EMBL/GenBank/DDBJ databases">
        <title>Genome sequence of Mucilaginibacter jinjuensis strain KACC 16571.</title>
        <authorList>
            <person name="Kim S."/>
            <person name="Heo J."/>
            <person name="Kwon S.-W."/>
        </authorList>
    </citation>
    <scope>NUCLEOTIDE SEQUENCE [LARGE SCALE GENOMIC DNA]</scope>
    <source>
        <strain evidence="5 6">KACC 16571</strain>
    </source>
</reference>
<dbReference type="RefSeq" id="WP_273629679.1">
    <property type="nucleotide sequence ID" value="NZ_CP117167.1"/>
</dbReference>
<keyword evidence="6" id="KW-1185">Reference proteome</keyword>
<name>A0ABY7T546_9SPHI</name>
<dbReference type="Proteomes" id="UP001216139">
    <property type="component" value="Chromosome"/>
</dbReference>
<dbReference type="InterPro" id="IPR050306">
    <property type="entry name" value="PfkB_Carbo_kinase"/>
</dbReference>
<dbReference type="EMBL" id="CP117167">
    <property type="protein sequence ID" value="WCT11492.1"/>
    <property type="molecule type" value="Genomic_DNA"/>
</dbReference>
<keyword evidence="2" id="KW-0808">Transferase</keyword>
<evidence type="ECO:0000256" key="1">
    <source>
        <dbReference type="ARBA" id="ARBA00010688"/>
    </source>
</evidence>
<dbReference type="InterPro" id="IPR029056">
    <property type="entry name" value="Ribokinase-like"/>
</dbReference>
<protein>
    <submittedName>
        <fullName evidence="5">Carbohydrate kinase</fullName>
    </submittedName>
</protein>
<dbReference type="PANTHER" id="PTHR43085:SF57">
    <property type="entry name" value="CARBOHYDRATE KINASE PFKB DOMAIN-CONTAINING PROTEIN"/>
    <property type="match status" value="1"/>
</dbReference>
<evidence type="ECO:0000256" key="2">
    <source>
        <dbReference type="ARBA" id="ARBA00022679"/>
    </source>
</evidence>
<dbReference type="InterPro" id="IPR011611">
    <property type="entry name" value="PfkB_dom"/>
</dbReference>
<dbReference type="GO" id="GO:0016301">
    <property type="term" value="F:kinase activity"/>
    <property type="evidence" value="ECO:0007669"/>
    <property type="project" value="UniProtKB-KW"/>
</dbReference>
<dbReference type="InterPro" id="IPR002173">
    <property type="entry name" value="Carboh/pur_kinase_PfkB_CS"/>
</dbReference>
<keyword evidence="3 5" id="KW-0418">Kinase</keyword>
<dbReference type="PANTHER" id="PTHR43085">
    <property type="entry name" value="HEXOKINASE FAMILY MEMBER"/>
    <property type="match status" value="1"/>
</dbReference>
<sequence length="289" mass="31833">MNNQVLCYGEVLWDTFGKTRKAGGAPMNVAWNLKQQGKNVVFASSVGSDALGDELINFLQKNGLYSPLIQQDKDLPTCVVTVQLDEKQQATYTIPEPVSWDNIIVTPELLAQARNSSAIVFGTLACRETVTRNTLYELLDETSALTVFDVNLRAPHYQLDTIQTLAAKAKVIKMNEEEADLLIGRGSGTLKDKIIEFQRTYHPQTICVTRGDKGAILWHDDEFFEHPGFKVDVVDTVGAGDSFLATLTTGLLNNEPMQQIVARACCVGAFVTSKQGATPSYKIEEIVPF</sequence>
<evidence type="ECO:0000256" key="3">
    <source>
        <dbReference type="ARBA" id="ARBA00022777"/>
    </source>
</evidence>
<comment type="similarity">
    <text evidence="1">Belongs to the carbohydrate kinase PfkB family.</text>
</comment>
<dbReference type="SUPFAM" id="SSF53613">
    <property type="entry name" value="Ribokinase-like"/>
    <property type="match status" value="1"/>
</dbReference>
<dbReference type="Gene3D" id="3.40.1190.20">
    <property type="match status" value="1"/>
</dbReference>
<feature type="domain" description="Carbohydrate kinase PfkB" evidence="4">
    <location>
        <begin position="19"/>
        <end position="280"/>
    </location>
</feature>
<gene>
    <name evidence="5" type="ORF">PQO05_22390</name>
</gene>
<evidence type="ECO:0000259" key="4">
    <source>
        <dbReference type="Pfam" id="PF00294"/>
    </source>
</evidence>
<evidence type="ECO:0000313" key="6">
    <source>
        <dbReference type="Proteomes" id="UP001216139"/>
    </source>
</evidence>